<feature type="region of interest" description="Disordered" evidence="1">
    <location>
        <begin position="24"/>
        <end position="198"/>
    </location>
</feature>
<protein>
    <submittedName>
        <fullName evidence="2">Uncharacterized protein</fullName>
    </submittedName>
</protein>
<feature type="compositionally biased region" description="Basic and acidic residues" evidence="1">
    <location>
        <begin position="150"/>
        <end position="168"/>
    </location>
</feature>
<organism evidence="2 3">
    <name type="scientific">Meganyctiphanes norvegica</name>
    <name type="common">Northern krill</name>
    <name type="synonym">Thysanopoda norvegica</name>
    <dbReference type="NCBI Taxonomy" id="48144"/>
    <lineage>
        <taxon>Eukaryota</taxon>
        <taxon>Metazoa</taxon>
        <taxon>Ecdysozoa</taxon>
        <taxon>Arthropoda</taxon>
        <taxon>Crustacea</taxon>
        <taxon>Multicrustacea</taxon>
        <taxon>Malacostraca</taxon>
        <taxon>Eumalacostraca</taxon>
        <taxon>Eucarida</taxon>
        <taxon>Euphausiacea</taxon>
        <taxon>Euphausiidae</taxon>
        <taxon>Meganyctiphanes</taxon>
    </lineage>
</organism>
<feature type="compositionally biased region" description="Polar residues" evidence="1">
    <location>
        <begin position="183"/>
        <end position="198"/>
    </location>
</feature>
<feature type="non-terminal residue" evidence="2">
    <location>
        <position position="198"/>
    </location>
</feature>
<reference evidence="2 3" key="1">
    <citation type="submission" date="2024-05" db="EMBL/GenBank/DDBJ databases">
        <authorList>
            <person name="Wallberg A."/>
        </authorList>
    </citation>
    <scope>NUCLEOTIDE SEQUENCE [LARGE SCALE GENOMIC DNA]</scope>
</reference>
<comment type="caution">
    <text evidence="2">The sequence shown here is derived from an EMBL/GenBank/DDBJ whole genome shotgun (WGS) entry which is preliminary data.</text>
</comment>
<accession>A0AAV2RCH6</accession>
<dbReference type="AlphaFoldDB" id="A0AAV2RCH6"/>
<name>A0AAV2RCH6_MEGNR</name>
<dbReference type="Proteomes" id="UP001497623">
    <property type="component" value="Unassembled WGS sequence"/>
</dbReference>
<keyword evidence="3" id="KW-1185">Reference proteome</keyword>
<gene>
    <name evidence="2" type="ORF">MNOR_LOCUS23570</name>
</gene>
<proteinExistence type="predicted"/>
<sequence length="198" mass="21888">MDKLVPPSTPGGVAKQKAATLPYTAQPNVSSRRSRGIVGFLKKLSPRLKRTPSPEPDWEQHREVRASRGSVASDHSFEIAMHNRYSRLERQGATDEGTPEAARDKEGRTKSGGLSGFLNSLRPSRSSSRDKHEKNLHNSLKQASKQQQSKTDKKEDQEANDVKADKNQRNAAEAARGIRTPPSVHQNGHTPRVTTPNK</sequence>
<feature type="compositionally biased region" description="Basic and acidic residues" evidence="1">
    <location>
        <begin position="127"/>
        <end position="136"/>
    </location>
</feature>
<dbReference type="EMBL" id="CAXKWB010020888">
    <property type="protein sequence ID" value="CAL4122861.1"/>
    <property type="molecule type" value="Genomic_DNA"/>
</dbReference>
<evidence type="ECO:0000256" key="1">
    <source>
        <dbReference type="SAM" id="MobiDB-lite"/>
    </source>
</evidence>
<evidence type="ECO:0000313" key="3">
    <source>
        <dbReference type="Proteomes" id="UP001497623"/>
    </source>
</evidence>
<evidence type="ECO:0000313" key="2">
    <source>
        <dbReference type="EMBL" id="CAL4122861.1"/>
    </source>
</evidence>